<dbReference type="EMBL" id="BMAV01022776">
    <property type="protein sequence ID" value="GFY78037.1"/>
    <property type="molecule type" value="Genomic_DNA"/>
</dbReference>
<sequence length="125" mass="13981">MNDVRAHCTSTPEAATIIRDVIRNRDPVDPYETTREKLIKRRGESLTTPRDQEITHRRGGRRLTSRLNIACYEEACRTPIAFQTYARTFPTASLDENAIHPCGYEPTDIGESSRGSQSSNGGDAN</sequence>
<protein>
    <submittedName>
        <fullName evidence="2">Uncharacterized protein</fullName>
    </submittedName>
</protein>
<keyword evidence="3" id="KW-1185">Reference proteome</keyword>
<feature type="compositionally biased region" description="Basic and acidic residues" evidence="1">
    <location>
        <begin position="40"/>
        <end position="56"/>
    </location>
</feature>
<reference evidence="2" key="1">
    <citation type="submission" date="2020-08" db="EMBL/GenBank/DDBJ databases">
        <title>Multicomponent nature underlies the extraordinary mechanical properties of spider dragline silk.</title>
        <authorList>
            <person name="Kono N."/>
            <person name="Nakamura H."/>
            <person name="Mori M."/>
            <person name="Yoshida Y."/>
            <person name="Ohtoshi R."/>
            <person name="Malay A.D."/>
            <person name="Moran D.A.P."/>
            <person name="Tomita M."/>
            <person name="Numata K."/>
            <person name="Arakawa K."/>
        </authorList>
    </citation>
    <scope>NUCLEOTIDE SEQUENCE</scope>
</reference>
<accession>A0A8X7CUB6</accession>
<evidence type="ECO:0000313" key="2">
    <source>
        <dbReference type="EMBL" id="GFY78037.1"/>
    </source>
</evidence>
<name>A0A8X7CUB6_9ARAC</name>
<feature type="region of interest" description="Disordered" evidence="1">
    <location>
        <begin position="96"/>
        <end position="125"/>
    </location>
</feature>
<gene>
    <name evidence="2" type="ORF">TNIN_92191</name>
</gene>
<dbReference type="Proteomes" id="UP000886998">
    <property type="component" value="Unassembled WGS sequence"/>
</dbReference>
<dbReference type="AlphaFoldDB" id="A0A8X7CUB6"/>
<feature type="region of interest" description="Disordered" evidence="1">
    <location>
        <begin position="40"/>
        <end position="59"/>
    </location>
</feature>
<evidence type="ECO:0000256" key="1">
    <source>
        <dbReference type="SAM" id="MobiDB-lite"/>
    </source>
</evidence>
<organism evidence="2 3">
    <name type="scientific">Trichonephila inaurata madagascariensis</name>
    <dbReference type="NCBI Taxonomy" id="2747483"/>
    <lineage>
        <taxon>Eukaryota</taxon>
        <taxon>Metazoa</taxon>
        <taxon>Ecdysozoa</taxon>
        <taxon>Arthropoda</taxon>
        <taxon>Chelicerata</taxon>
        <taxon>Arachnida</taxon>
        <taxon>Araneae</taxon>
        <taxon>Araneomorphae</taxon>
        <taxon>Entelegynae</taxon>
        <taxon>Araneoidea</taxon>
        <taxon>Nephilidae</taxon>
        <taxon>Trichonephila</taxon>
        <taxon>Trichonephila inaurata</taxon>
    </lineage>
</organism>
<proteinExistence type="predicted"/>
<evidence type="ECO:0000313" key="3">
    <source>
        <dbReference type="Proteomes" id="UP000886998"/>
    </source>
</evidence>
<comment type="caution">
    <text evidence="2">The sequence shown here is derived from an EMBL/GenBank/DDBJ whole genome shotgun (WGS) entry which is preliminary data.</text>
</comment>
<feature type="compositionally biased region" description="Polar residues" evidence="1">
    <location>
        <begin position="113"/>
        <end position="125"/>
    </location>
</feature>